<evidence type="ECO:0000313" key="1">
    <source>
        <dbReference type="EMBL" id="TKW07385.1"/>
    </source>
</evidence>
<proteinExistence type="predicted"/>
<reference evidence="1" key="1">
    <citation type="submission" date="2019-03" db="EMBL/GenBank/DDBJ databases">
        <title>WGS assembly of Setaria viridis.</title>
        <authorList>
            <person name="Huang P."/>
            <person name="Jenkins J."/>
            <person name="Grimwood J."/>
            <person name="Barry K."/>
            <person name="Healey A."/>
            <person name="Mamidi S."/>
            <person name="Sreedasyam A."/>
            <person name="Shu S."/>
            <person name="Feldman M."/>
            <person name="Wu J."/>
            <person name="Yu Y."/>
            <person name="Chen C."/>
            <person name="Johnson J."/>
            <person name="Rokhsar D."/>
            <person name="Baxter I."/>
            <person name="Schmutz J."/>
            <person name="Brutnell T."/>
            <person name="Kellogg E."/>
        </authorList>
    </citation>
    <scope>NUCLEOTIDE SEQUENCE [LARGE SCALE GENOMIC DNA]</scope>
</reference>
<dbReference type="EMBL" id="CM016558">
    <property type="protein sequence ID" value="TKW07385.1"/>
    <property type="molecule type" value="Genomic_DNA"/>
</dbReference>
<dbReference type="Proteomes" id="UP000298652">
    <property type="component" value="Chromosome 7"/>
</dbReference>
<dbReference type="Gramene" id="TKW07385">
    <property type="protein sequence ID" value="TKW07385"/>
    <property type="gene ID" value="SEVIR_7G302933v2"/>
</dbReference>
<keyword evidence="2" id="KW-1185">Reference proteome</keyword>
<name>A0A4U6TZU3_SETVI</name>
<dbReference type="AlphaFoldDB" id="A0A4U6TZU3"/>
<gene>
    <name evidence="1" type="ORF">SEVIR_7G302933v2</name>
</gene>
<accession>A0A4U6TZU3</accession>
<evidence type="ECO:0000313" key="2">
    <source>
        <dbReference type="Proteomes" id="UP000298652"/>
    </source>
</evidence>
<organism evidence="1 2">
    <name type="scientific">Setaria viridis</name>
    <name type="common">Green bristlegrass</name>
    <name type="synonym">Setaria italica subsp. viridis</name>
    <dbReference type="NCBI Taxonomy" id="4556"/>
    <lineage>
        <taxon>Eukaryota</taxon>
        <taxon>Viridiplantae</taxon>
        <taxon>Streptophyta</taxon>
        <taxon>Embryophyta</taxon>
        <taxon>Tracheophyta</taxon>
        <taxon>Spermatophyta</taxon>
        <taxon>Magnoliopsida</taxon>
        <taxon>Liliopsida</taxon>
        <taxon>Poales</taxon>
        <taxon>Poaceae</taxon>
        <taxon>PACMAD clade</taxon>
        <taxon>Panicoideae</taxon>
        <taxon>Panicodae</taxon>
        <taxon>Paniceae</taxon>
        <taxon>Cenchrinae</taxon>
        <taxon>Setaria</taxon>
    </lineage>
</organism>
<protein>
    <submittedName>
        <fullName evidence="1">Uncharacterized protein</fullName>
    </submittedName>
</protein>
<sequence length="30" mass="3376">MLNLLLILSLASIHKLGDFQQQVMKVTLAH</sequence>